<dbReference type="GO" id="GO:0005524">
    <property type="term" value="F:ATP binding"/>
    <property type="evidence" value="ECO:0007669"/>
    <property type="project" value="UniProtKB-KW"/>
</dbReference>
<keyword evidence="3" id="KW-0444">Lipid biosynthesis</keyword>
<dbReference type="Pfam" id="PF19279">
    <property type="entry name" value="YegS_C"/>
    <property type="match status" value="1"/>
</dbReference>
<proteinExistence type="inferred from homology"/>
<evidence type="ECO:0000256" key="10">
    <source>
        <dbReference type="ARBA" id="ARBA00023098"/>
    </source>
</evidence>
<organism evidence="14 15">
    <name type="scientific">Dehalobacter restrictus</name>
    <dbReference type="NCBI Taxonomy" id="55583"/>
    <lineage>
        <taxon>Bacteria</taxon>
        <taxon>Bacillati</taxon>
        <taxon>Bacillota</taxon>
        <taxon>Clostridia</taxon>
        <taxon>Eubacteriales</taxon>
        <taxon>Desulfitobacteriaceae</taxon>
        <taxon>Dehalobacter</taxon>
    </lineage>
</organism>
<keyword evidence="7 14" id="KW-0418">Kinase</keyword>
<keyword evidence="5" id="KW-0479">Metal-binding</keyword>
<evidence type="ECO:0000256" key="3">
    <source>
        <dbReference type="ARBA" id="ARBA00022516"/>
    </source>
</evidence>
<dbReference type="GO" id="GO:0008654">
    <property type="term" value="P:phospholipid biosynthetic process"/>
    <property type="evidence" value="ECO:0007669"/>
    <property type="project" value="UniProtKB-KW"/>
</dbReference>
<dbReference type="RefSeq" id="WP_158208338.1">
    <property type="nucleotide sequence ID" value="NZ_CP046996.1"/>
</dbReference>
<dbReference type="InterPro" id="IPR050187">
    <property type="entry name" value="Lipid_Phosphate_FormReg"/>
</dbReference>
<dbReference type="PROSITE" id="PS50146">
    <property type="entry name" value="DAGK"/>
    <property type="match status" value="1"/>
</dbReference>
<evidence type="ECO:0000256" key="7">
    <source>
        <dbReference type="ARBA" id="ARBA00022777"/>
    </source>
</evidence>
<evidence type="ECO:0000256" key="8">
    <source>
        <dbReference type="ARBA" id="ARBA00022840"/>
    </source>
</evidence>
<dbReference type="GO" id="GO:0005886">
    <property type="term" value="C:plasma membrane"/>
    <property type="evidence" value="ECO:0007669"/>
    <property type="project" value="TreeGrafter"/>
</dbReference>
<sequence length="309" mass="34597">MQILLIYNPLAGNGSFNNHLDSIIEAVQDKGYYLVPYRISTTEALEKMVSSVDINSFSRIWIAGGDGTIHQVINVLFCYDCQIPVGIYPVGTANDFARYFHFPERVDEMTEILLQDHFTVCDIGVANGRYFLNVASLGFLIDVSQKTPKRIKQSFGALAYYLKGVEEFANMKPVKVSIRSREANRDDEVYFILIMNGKSAGGFKRIAPLASISDGLLDVYIFKPCPVLELIPLVIKVANGEHAESPYVDYFQTAELTINCRESIGTDLDGEKGFDFPLRVTVEPAKLKVITRENQEEGYLDKTGFGFLI</sequence>
<keyword evidence="12" id="KW-1208">Phospholipid metabolism</keyword>
<accession>A0A857DHZ4</accession>
<keyword evidence="4" id="KW-0808">Transferase</keyword>
<evidence type="ECO:0000256" key="6">
    <source>
        <dbReference type="ARBA" id="ARBA00022741"/>
    </source>
</evidence>
<feature type="domain" description="DAGKc" evidence="13">
    <location>
        <begin position="1"/>
        <end position="130"/>
    </location>
</feature>
<dbReference type="SUPFAM" id="SSF111331">
    <property type="entry name" value="NAD kinase/diacylglycerol kinase-like"/>
    <property type="match status" value="1"/>
</dbReference>
<evidence type="ECO:0000259" key="13">
    <source>
        <dbReference type="PROSITE" id="PS50146"/>
    </source>
</evidence>
<evidence type="ECO:0000256" key="1">
    <source>
        <dbReference type="ARBA" id="ARBA00001946"/>
    </source>
</evidence>
<dbReference type="Proteomes" id="UP000430508">
    <property type="component" value="Chromosome"/>
</dbReference>
<keyword evidence="8" id="KW-0067">ATP-binding</keyword>
<keyword evidence="10" id="KW-0443">Lipid metabolism</keyword>
<dbReference type="GO" id="GO:0046872">
    <property type="term" value="F:metal ion binding"/>
    <property type="evidence" value="ECO:0007669"/>
    <property type="project" value="UniProtKB-KW"/>
</dbReference>
<keyword evidence="9" id="KW-0460">Magnesium</keyword>
<keyword evidence="11" id="KW-0594">Phospholipid biosynthesis</keyword>
<dbReference type="Pfam" id="PF00781">
    <property type="entry name" value="DAGK_cat"/>
    <property type="match status" value="1"/>
</dbReference>
<dbReference type="PANTHER" id="PTHR12358">
    <property type="entry name" value="SPHINGOSINE KINASE"/>
    <property type="match status" value="1"/>
</dbReference>
<name>A0A857DHZ4_9FIRM</name>
<dbReference type="InterPro" id="IPR017438">
    <property type="entry name" value="ATP-NAD_kinase_N"/>
</dbReference>
<comment type="cofactor">
    <cofactor evidence="1">
        <name>Mg(2+)</name>
        <dbReference type="ChEBI" id="CHEBI:18420"/>
    </cofactor>
</comment>
<dbReference type="InterPro" id="IPR005218">
    <property type="entry name" value="Diacylglycerol/lipid_kinase"/>
</dbReference>
<dbReference type="InterPro" id="IPR016064">
    <property type="entry name" value="NAD/diacylglycerol_kinase_sf"/>
</dbReference>
<evidence type="ECO:0000256" key="11">
    <source>
        <dbReference type="ARBA" id="ARBA00023209"/>
    </source>
</evidence>
<dbReference type="AlphaFoldDB" id="A0A857DHZ4"/>
<evidence type="ECO:0000256" key="9">
    <source>
        <dbReference type="ARBA" id="ARBA00022842"/>
    </source>
</evidence>
<dbReference type="EMBL" id="CP046996">
    <property type="protein sequence ID" value="QHA00970.1"/>
    <property type="molecule type" value="Genomic_DNA"/>
</dbReference>
<protein>
    <submittedName>
        <fullName evidence="14">YegS/Rv2252/BmrU family lipid kinase</fullName>
    </submittedName>
</protein>
<dbReference type="NCBIfam" id="TIGR00147">
    <property type="entry name" value="YegS/Rv2252/BmrU family lipid kinase"/>
    <property type="match status" value="1"/>
</dbReference>
<evidence type="ECO:0000256" key="5">
    <source>
        <dbReference type="ARBA" id="ARBA00022723"/>
    </source>
</evidence>
<dbReference type="GO" id="GO:0004143">
    <property type="term" value="F:ATP-dependent diacylglycerol kinase activity"/>
    <property type="evidence" value="ECO:0007669"/>
    <property type="project" value="TreeGrafter"/>
</dbReference>
<dbReference type="Gene3D" id="3.40.50.10330">
    <property type="entry name" value="Probable inorganic polyphosphate/atp-NAD kinase, domain 1"/>
    <property type="match status" value="1"/>
</dbReference>
<evidence type="ECO:0000313" key="14">
    <source>
        <dbReference type="EMBL" id="QHA00970.1"/>
    </source>
</evidence>
<evidence type="ECO:0000256" key="4">
    <source>
        <dbReference type="ARBA" id="ARBA00022679"/>
    </source>
</evidence>
<comment type="similarity">
    <text evidence="2">Belongs to the diacylglycerol/lipid kinase family.</text>
</comment>
<dbReference type="InterPro" id="IPR045540">
    <property type="entry name" value="YegS/DAGK_C"/>
</dbReference>
<evidence type="ECO:0000256" key="12">
    <source>
        <dbReference type="ARBA" id="ARBA00023264"/>
    </source>
</evidence>
<dbReference type="InterPro" id="IPR001206">
    <property type="entry name" value="Diacylglycerol_kinase_cat_dom"/>
</dbReference>
<evidence type="ECO:0000256" key="2">
    <source>
        <dbReference type="ARBA" id="ARBA00005983"/>
    </source>
</evidence>
<dbReference type="Gene3D" id="2.60.200.40">
    <property type="match status" value="1"/>
</dbReference>
<gene>
    <name evidence="14" type="ORF">GQ588_10160</name>
</gene>
<keyword evidence="6" id="KW-0547">Nucleotide-binding</keyword>
<dbReference type="PANTHER" id="PTHR12358:SF106">
    <property type="entry name" value="LIPID KINASE YEGS"/>
    <property type="match status" value="1"/>
</dbReference>
<evidence type="ECO:0000313" key="15">
    <source>
        <dbReference type="Proteomes" id="UP000430508"/>
    </source>
</evidence>
<reference evidence="14 15" key="1">
    <citation type="submission" date="2019-12" db="EMBL/GenBank/DDBJ databases">
        <title>Sequence classification of anaerobic respiratory reductive dehalogenases: First we see many, then we see few.</title>
        <authorList>
            <person name="Molenda O."/>
            <person name="Puentes Jacome L.A."/>
            <person name="Cao X."/>
            <person name="Nesbo C.L."/>
            <person name="Tang S."/>
            <person name="Morson N."/>
            <person name="Patron J."/>
            <person name="Lomheim L."/>
            <person name="Wishart D.S."/>
            <person name="Edwards E.A."/>
        </authorList>
    </citation>
    <scope>NUCLEOTIDE SEQUENCE [LARGE SCALE GENOMIC DNA]</scope>
    <source>
        <strain evidence="14 15">12DCA</strain>
    </source>
</reference>
<dbReference type="SMART" id="SM00046">
    <property type="entry name" value="DAGKc"/>
    <property type="match status" value="1"/>
</dbReference>